<feature type="region of interest" description="Disordered" evidence="1">
    <location>
        <begin position="598"/>
        <end position="619"/>
    </location>
</feature>
<gene>
    <name evidence="2" type="ORF">BSL78_24148</name>
</gene>
<sequence>MFISVCIPSPSLHRYELPFSVPTWRRRDGSPPGYPQLPPDDPLALQAVKVSWALGVHQGCDKFTKGLMAGLDMDESPELGLSETEKVLLLYSHQSSAMKLTLRGIRTATSHYGVKQSLWQLAHWLSMEEFTLNRGEEEVLQKYCMRLVYSIQTSFSLSLLRFFEVTPANPDDEVLLREIFHFLTVFLDCCPDSNPTDHFINKLKAQMQDKTPLLELLGQSAEVKPLIEGSADPDKKNRKSGLLKQVLEFVSVFVQNLEQSYEAWMSSGQFIGSSLVSKLLHGLHLADEFHYYDLPSLEATLRCLMHITARSGWSLDWSEGDSYTLCQQMLRSLLEVVSAFHIGRGGIAISFMGKGVTRNASICLLHLSHEMSIRAPDKNWPIEWAHEIPGSTSPGLQWLVPLWSYRDPEVRASGLGIAVNLASTIQGCLYLSRCHEDLPGTLWTTILAIVTDHSECSVVRKQAVNLLIHLLSHPLSGSTEEKPLSEDEWVGPRLVNQETQVSVSGKAALLALLNYFHLVPNVITILSYFYPQCTIQPVSVVDNSSTGSTRSTSGPSTATTPDNLTSGQVGQRSDGYQVISPVLSEQSSTVPLIAASFQNEDGPQPSTLSSEGTILEPRTERAPSSVGYLSVVTPCLVASVCLLLNQLTVLLPDNSILSNGKSEIIKLITGILDPNKAQSLSLATAAPPSSSSSSSLSSSLAAIQYLRMCSRGLDLATVWLDKETDVTKLLSRTCQLLHIKFKKGKDQGVKMNLHCLIETCFNFLTVCIQRGKEEEVLEISSLHMTHISATMAYLLKFSVPCSSRLSSFTYLAHLLAVDKANEPSSPITEVLEAKQEDGKTQGTVVCDLLLSSYDGTAPPCLDHVQHERTALVAAFKNLSAVSKSAKQTALEAGFVETLIEEMKRCHAKLAAQNLLPVKKRNKKKEGSLLKQINTCVVILQNLMFNNQDMKVAVKQAGFAQVLFKLWAWIQSTKSLQASVLSALTVYTSHCITEWIPFNLGKFQSLSFKSSKSQQLIHSAILWLKLLAVFTFSSDGQQMAMKVKDILELLIEFSKWPQNEISHLAILVIHNLCFLGANKNKMLSNEALLPVLLAKFDNGDLREQFLVTSALWSAVHGNRKVRNFVLIPLSVNPS</sequence>
<dbReference type="Proteomes" id="UP000230750">
    <property type="component" value="Unassembled WGS sequence"/>
</dbReference>
<evidence type="ECO:0000313" key="2">
    <source>
        <dbReference type="EMBL" id="PIK39017.1"/>
    </source>
</evidence>
<dbReference type="SUPFAM" id="SSF48371">
    <property type="entry name" value="ARM repeat"/>
    <property type="match status" value="1"/>
</dbReference>
<dbReference type="EMBL" id="MRZV01001287">
    <property type="protein sequence ID" value="PIK39017.1"/>
    <property type="molecule type" value="Genomic_DNA"/>
</dbReference>
<organism evidence="2 3">
    <name type="scientific">Stichopus japonicus</name>
    <name type="common">Sea cucumber</name>
    <dbReference type="NCBI Taxonomy" id="307972"/>
    <lineage>
        <taxon>Eukaryota</taxon>
        <taxon>Metazoa</taxon>
        <taxon>Echinodermata</taxon>
        <taxon>Eleutherozoa</taxon>
        <taxon>Echinozoa</taxon>
        <taxon>Holothuroidea</taxon>
        <taxon>Aspidochirotacea</taxon>
        <taxon>Aspidochirotida</taxon>
        <taxon>Stichopodidae</taxon>
        <taxon>Apostichopus</taxon>
    </lineage>
</organism>
<dbReference type="InterPro" id="IPR011989">
    <property type="entry name" value="ARM-like"/>
</dbReference>
<dbReference type="InterPro" id="IPR016024">
    <property type="entry name" value="ARM-type_fold"/>
</dbReference>
<protein>
    <submittedName>
        <fullName evidence="2">Putative rotatin isoform X1</fullName>
    </submittedName>
</protein>
<dbReference type="OrthoDB" id="428850at2759"/>
<comment type="caution">
    <text evidence="2">The sequence shown here is derived from an EMBL/GenBank/DDBJ whole genome shotgun (WGS) entry which is preliminary data.</text>
</comment>
<dbReference type="GO" id="GO:0010457">
    <property type="term" value="P:centriole-centriole cohesion"/>
    <property type="evidence" value="ECO:0007669"/>
    <property type="project" value="TreeGrafter"/>
</dbReference>
<feature type="compositionally biased region" description="Polar residues" evidence="1">
    <location>
        <begin position="562"/>
        <end position="571"/>
    </location>
</feature>
<evidence type="ECO:0000313" key="3">
    <source>
        <dbReference type="Proteomes" id="UP000230750"/>
    </source>
</evidence>
<dbReference type="GO" id="GO:0005813">
    <property type="term" value="C:centrosome"/>
    <property type="evidence" value="ECO:0007669"/>
    <property type="project" value="InterPro"/>
</dbReference>
<feature type="compositionally biased region" description="Polar residues" evidence="1">
    <location>
        <begin position="598"/>
        <end position="612"/>
    </location>
</feature>
<dbReference type="GO" id="GO:0036064">
    <property type="term" value="C:ciliary basal body"/>
    <property type="evidence" value="ECO:0007669"/>
    <property type="project" value="InterPro"/>
</dbReference>
<dbReference type="Gene3D" id="1.25.10.10">
    <property type="entry name" value="Leucine-rich Repeat Variant"/>
    <property type="match status" value="1"/>
</dbReference>
<dbReference type="PANTHER" id="PTHR31691:SF1">
    <property type="entry name" value="ROTATIN"/>
    <property type="match status" value="1"/>
</dbReference>
<dbReference type="GO" id="GO:0032053">
    <property type="term" value="P:ciliary basal body organization"/>
    <property type="evidence" value="ECO:0007669"/>
    <property type="project" value="TreeGrafter"/>
</dbReference>
<dbReference type="GO" id="GO:0005814">
    <property type="term" value="C:centriole"/>
    <property type="evidence" value="ECO:0007669"/>
    <property type="project" value="TreeGrafter"/>
</dbReference>
<evidence type="ECO:0000256" key="1">
    <source>
        <dbReference type="SAM" id="MobiDB-lite"/>
    </source>
</evidence>
<accession>A0A2G8JTB0</accession>
<dbReference type="STRING" id="307972.A0A2G8JTB0"/>
<proteinExistence type="predicted"/>
<dbReference type="InterPro" id="IPR030791">
    <property type="entry name" value="Rotatin"/>
</dbReference>
<dbReference type="AlphaFoldDB" id="A0A2G8JTB0"/>
<dbReference type="GO" id="GO:0007099">
    <property type="term" value="P:centriole replication"/>
    <property type="evidence" value="ECO:0007669"/>
    <property type="project" value="TreeGrafter"/>
</dbReference>
<keyword evidence="3" id="KW-1185">Reference proteome</keyword>
<feature type="compositionally biased region" description="Low complexity" evidence="1">
    <location>
        <begin position="544"/>
        <end position="561"/>
    </location>
</feature>
<dbReference type="PANTHER" id="PTHR31691">
    <property type="entry name" value="ROTATIN"/>
    <property type="match status" value="1"/>
</dbReference>
<name>A0A2G8JTB0_STIJA</name>
<feature type="region of interest" description="Disordered" evidence="1">
    <location>
        <begin position="541"/>
        <end position="571"/>
    </location>
</feature>
<reference evidence="2 3" key="1">
    <citation type="journal article" date="2017" name="PLoS Biol.">
        <title>The sea cucumber genome provides insights into morphological evolution and visceral regeneration.</title>
        <authorList>
            <person name="Zhang X."/>
            <person name="Sun L."/>
            <person name="Yuan J."/>
            <person name="Sun Y."/>
            <person name="Gao Y."/>
            <person name="Zhang L."/>
            <person name="Li S."/>
            <person name="Dai H."/>
            <person name="Hamel J.F."/>
            <person name="Liu C."/>
            <person name="Yu Y."/>
            <person name="Liu S."/>
            <person name="Lin W."/>
            <person name="Guo K."/>
            <person name="Jin S."/>
            <person name="Xu P."/>
            <person name="Storey K.B."/>
            <person name="Huan P."/>
            <person name="Zhang T."/>
            <person name="Zhou Y."/>
            <person name="Zhang J."/>
            <person name="Lin C."/>
            <person name="Li X."/>
            <person name="Xing L."/>
            <person name="Huo D."/>
            <person name="Sun M."/>
            <person name="Wang L."/>
            <person name="Mercier A."/>
            <person name="Li F."/>
            <person name="Yang H."/>
            <person name="Xiang J."/>
        </authorList>
    </citation>
    <scope>NUCLEOTIDE SEQUENCE [LARGE SCALE GENOMIC DNA]</scope>
    <source>
        <strain evidence="2">Shaxun</strain>
        <tissue evidence="2">Muscle</tissue>
    </source>
</reference>